<dbReference type="AlphaFoldDB" id="A0A7R9R120"/>
<evidence type="ECO:0000313" key="18">
    <source>
        <dbReference type="Proteomes" id="UP000728032"/>
    </source>
</evidence>
<keyword evidence="9" id="KW-0378">Hydrolase</keyword>
<comment type="cofactor">
    <cofactor evidence="2">
        <name>Ca(2+)</name>
        <dbReference type="ChEBI" id="CHEBI:29108"/>
    </cofactor>
</comment>
<evidence type="ECO:0000256" key="10">
    <source>
        <dbReference type="ARBA" id="ARBA00022837"/>
    </source>
</evidence>
<feature type="non-terminal residue" evidence="17">
    <location>
        <position position="142"/>
    </location>
</feature>
<keyword evidence="10" id="KW-0106">Calcium</keyword>
<evidence type="ECO:0000256" key="1">
    <source>
        <dbReference type="ARBA" id="ARBA00001604"/>
    </source>
</evidence>
<evidence type="ECO:0000256" key="14">
    <source>
        <dbReference type="ARBA" id="ARBA00023157"/>
    </source>
</evidence>
<sequence length="142" mass="16508">MSRQIRKGEVPSYSDEDFPDEYNNKIDRNFFEGILIFPGTKWCGSGNIAEHENDYGSEKDTDQCCRQHDHCFDSIESGGTKYNLKNKAIHTKSHCYCDQEFTDCLKTVDKTVSKSIAKLYFNLIQVQCFKRDHPIVDCLEYK</sequence>
<keyword evidence="14" id="KW-1015">Disulfide bond</keyword>
<feature type="domain" description="Phospholipase A2-like central" evidence="16">
    <location>
        <begin position="36"/>
        <end position="131"/>
    </location>
</feature>
<evidence type="ECO:0000256" key="7">
    <source>
        <dbReference type="ARBA" id="ARBA00022525"/>
    </source>
</evidence>
<dbReference type="InterPro" id="IPR033113">
    <property type="entry name" value="PLA2_histidine"/>
</dbReference>
<evidence type="ECO:0000313" key="17">
    <source>
        <dbReference type="EMBL" id="CAD7665775.1"/>
    </source>
</evidence>
<keyword evidence="13" id="KW-0865">Zymogen</keyword>
<dbReference type="GO" id="GO:0050482">
    <property type="term" value="P:arachidonate secretion"/>
    <property type="evidence" value="ECO:0007669"/>
    <property type="project" value="InterPro"/>
</dbReference>
<proteinExistence type="inferred from homology"/>
<dbReference type="EC" id="3.1.1.4" evidence="5"/>
<dbReference type="GO" id="GO:0046872">
    <property type="term" value="F:metal ion binding"/>
    <property type="evidence" value="ECO:0007669"/>
    <property type="project" value="UniProtKB-KW"/>
</dbReference>
<gene>
    <name evidence="17" type="ORF">ONB1V03_LOCUS22332</name>
</gene>
<dbReference type="EMBL" id="OC964023">
    <property type="protein sequence ID" value="CAD7665775.1"/>
    <property type="molecule type" value="Genomic_DNA"/>
</dbReference>
<dbReference type="GO" id="GO:0006644">
    <property type="term" value="P:phospholipid metabolic process"/>
    <property type="evidence" value="ECO:0007669"/>
    <property type="project" value="InterPro"/>
</dbReference>
<dbReference type="SUPFAM" id="SSF48619">
    <property type="entry name" value="Phospholipase A2, PLA2"/>
    <property type="match status" value="1"/>
</dbReference>
<keyword evidence="8" id="KW-0479">Metal-binding</keyword>
<evidence type="ECO:0000256" key="15">
    <source>
        <dbReference type="ARBA" id="ARBA00029903"/>
    </source>
</evidence>
<comment type="similarity">
    <text evidence="4">Belongs to the phospholipase A2 family. Group III subfamily.</text>
</comment>
<dbReference type="GO" id="GO:0016042">
    <property type="term" value="P:lipid catabolic process"/>
    <property type="evidence" value="ECO:0007669"/>
    <property type="project" value="UniProtKB-KW"/>
</dbReference>
<dbReference type="Gene3D" id="1.20.90.10">
    <property type="entry name" value="Phospholipase A2 domain"/>
    <property type="match status" value="1"/>
</dbReference>
<reference evidence="17" key="1">
    <citation type="submission" date="2020-11" db="EMBL/GenBank/DDBJ databases">
        <authorList>
            <person name="Tran Van P."/>
        </authorList>
    </citation>
    <scope>NUCLEOTIDE SEQUENCE</scope>
</reference>
<dbReference type="FunFam" id="1.20.90.10:FF:000002">
    <property type="entry name" value="Phospholipase A2 group III"/>
    <property type="match status" value="1"/>
</dbReference>
<dbReference type="GO" id="GO:0004623">
    <property type="term" value="F:phospholipase A2 activity"/>
    <property type="evidence" value="ECO:0007669"/>
    <property type="project" value="UniProtKB-EC"/>
</dbReference>
<dbReference type="PROSITE" id="PS00118">
    <property type="entry name" value="PA2_HIS"/>
    <property type="match status" value="1"/>
</dbReference>
<keyword evidence="12" id="KW-0443">Lipid metabolism</keyword>
<evidence type="ECO:0000256" key="9">
    <source>
        <dbReference type="ARBA" id="ARBA00022801"/>
    </source>
</evidence>
<organism evidence="17">
    <name type="scientific">Oppiella nova</name>
    <dbReference type="NCBI Taxonomy" id="334625"/>
    <lineage>
        <taxon>Eukaryota</taxon>
        <taxon>Metazoa</taxon>
        <taxon>Ecdysozoa</taxon>
        <taxon>Arthropoda</taxon>
        <taxon>Chelicerata</taxon>
        <taxon>Arachnida</taxon>
        <taxon>Acari</taxon>
        <taxon>Acariformes</taxon>
        <taxon>Sarcoptiformes</taxon>
        <taxon>Oribatida</taxon>
        <taxon>Brachypylina</taxon>
        <taxon>Oppioidea</taxon>
        <taxon>Oppiidae</taxon>
        <taxon>Oppiella</taxon>
    </lineage>
</organism>
<accession>A0A7R9R120</accession>
<dbReference type="PANTHER" id="PTHR12253">
    <property type="entry name" value="RH14732P"/>
    <property type="match status" value="1"/>
</dbReference>
<name>A0A7R9R120_9ACAR</name>
<evidence type="ECO:0000256" key="3">
    <source>
        <dbReference type="ARBA" id="ARBA00004613"/>
    </source>
</evidence>
<keyword evidence="7" id="KW-0964">Secreted</keyword>
<evidence type="ECO:0000256" key="5">
    <source>
        <dbReference type="ARBA" id="ARBA00013278"/>
    </source>
</evidence>
<comment type="subcellular location">
    <subcellularLocation>
        <location evidence="3">Secreted</location>
    </subcellularLocation>
</comment>
<dbReference type="EMBL" id="CAJPVJ010049198">
    <property type="protein sequence ID" value="CAG2182911.1"/>
    <property type="molecule type" value="Genomic_DNA"/>
</dbReference>
<evidence type="ECO:0000256" key="11">
    <source>
        <dbReference type="ARBA" id="ARBA00022963"/>
    </source>
</evidence>
<evidence type="ECO:0000256" key="4">
    <source>
        <dbReference type="ARBA" id="ARBA00009659"/>
    </source>
</evidence>
<dbReference type="OrthoDB" id="6512443at2759"/>
<comment type="catalytic activity">
    <reaction evidence="1">
        <text>a 1,2-diacyl-sn-glycero-3-phosphocholine + H2O = a 1-acyl-sn-glycero-3-phosphocholine + a fatty acid + H(+)</text>
        <dbReference type="Rhea" id="RHEA:15801"/>
        <dbReference type="ChEBI" id="CHEBI:15377"/>
        <dbReference type="ChEBI" id="CHEBI:15378"/>
        <dbReference type="ChEBI" id="CHEBI:28868"/>
        <dbReference type="ChEBI" id="CHEBI:57643"/>
        <dbReference type="ChEBI" id="CHEBI:58168"/>
        <dbReference type="EC" id="3.1.1.4"/>
    </reaction>
</comment>
<evidence type="ECO:0000256" key="13">
    <source>
        <dbReference type="ARBA" id="ARBA00023145"/>
    </source>
</evidence>
<protein>
    <recommendedName>
        <fullName evidence="6">Phospholipase A2</fullName>
        <ecNumber evidence="5">3.1.1.4</ecNumber>
    </recommendedName>
    <alternativeName>
        <fullName evidence="15">Phosphatidylcholine 2-acylhydrolase</fullName>
    </alternativeName>
</protein>
<keyword evidence="18" id="KW-1185">Reference proteome</keyword>
<dbReference type="CDD" id="cd04704">
    <property type="entry name" value="PLA2_bee_venom_like"/>
    <property type="match status" value="1"/>
</dbReference>
<dbReference type="Proteomes" id="UP000728032">
    <property type="component" value="Unassembled WGS sequence"/>
</dbReference>
<evidence type="ECO:0000256" key="12">
    <source>
        <dbReference type="ARBA" id="ARBA00023098"/>
    </source>
</evidence>
<evidence type="ECO:0000256" key="8">
    <source>
        <dbReference type="ARBA" id="ARBA00022723"/>
    </source>
</evidence>
<dbReference type="InterPro" id="IPR036444">
    <property type="entry name" value="PLipase_A2_dom_sf"/>
</dbReference>
<keyword evidence="11" id="KW-0442">Lipid degradation</keyword>
<evidence type="ECO:0000256" key="2">
    <source>
        <dbReference type="ARBA" id="ARBA00001913"/>
    </source>
</evidence>
<dbReference type="Pfam" id="PF05826">
    <property type="entry name" value="Phospholip_A2_2"/>
    <property type="match status" value="1"/>
</dbReference>
<dbReference type="GO" id="GO:0005576">
    <property type="term" value="C:extracellular region"/>
    <property type="evidence" value="ECO:0007669"/>
    <property type="project" value="UniProtKB-SubCell"/>
</dbReference>
<evidence type="ECO:0000259" key="16">
    <source>
        <dbReference type="Pfam" id="PF05826"/>
    </source>
</evidence>
<dbReference type="InterPro" id="IPR016090">
    <property type="entry name" value="PLA2-like_dom"/>
</dbReference>
<evidence type="ECO:0000256" key="6">
    <source>
        <dbReference type="ARBA" id="ARBA00021721"/>
    </source>
</evidence>